<dbReference type="EMBL" id="KP728110">
    <property type="protein sequence ID" value="ALA62393.1"/>
    <property type="molecule type" value="Genomic_DNA"/>
</dbReference>
<organism evidence="1 2">
    <name type="scientific">Turkeypox virus</name>
    <dbReference type="NCBI Taxonomy" id="336486"/>
    <lineage>
        <taxon>Viruses</taxon>
        <taxon>Varidnaviria</taxon>
        <taxon>Bamfordvirae</taxon>
        <taxon>Nucleocytoviricota</taxon>
        <taxon>Pokkesviricetes</taxon>
        <taxon>Chitovirales</taxon>
        <taxon>Poxviridae</taxon>
        <taxon>Chordopoxvirinae</taxon>
        <taxon>Avipoxvirus</taxon>
        <taxon>Avipoxvirus turkeypox</taxon>
    </lineage>
</organism>
<dbReference type="SUPFAM" id="SSF56574">
    <property type="entry name" value="Serpins"/>
    <property type="match status" value="1"/>
</dbReference>
<sequence>MSEYLDISLSLCKINKGRTIVFSPYSIHNILSMSTVLVNNGYFRCSNISSNCKSPMGSYFKNIKYDRSTFPYTSVVSGRSSTSDNYVILEDDNETDYPILSNYDVLGLYDIGDIKSIMDEYTAFNNLSSLVMDNTKIANICYMVQPLPYNASKTCNIPYYWYRIIGELGITIISFYPSYRNIRVTMVISKDKNYFDENLTKDSLLDWLSDTEEIMHRSTLPFVIPSINAVSSIDVSHLIPDILCKCFHKEEKTLQYIYNNSLISIKPDSISFSSFAGAMIDMNILSGKDFQTDTDNSFIIVIEDVRSGIWLFFGLIR</sequence>
<dbReference type="OrthoDB" id="34311at10239"/>
<dbReference type="RefSeq" id="YP_009177040.1">
    <property type="nucleotide sequence ID" value="NC_028238.1"/>
</dbReference>
<name>A0A0M3ZEI8_9POXV</name>
<accession>A0A0M3ZEI8</accession>
<keyword evidence="2" id="KW-1185">Reference proteome</keyword>
<dbReference type="InterPro" id="IPR036186">
    <property type="entry name" value="Serpin_sf"/>
</dbReference>
<dbReference type="GeneID" id="26122709"/>
<protein>
    <submittedName>
        <fullName evidence="1">Serpin family protein</fullName>
    </submittedName>
</protein>
<proteinExistence type="predicted"/>
<dbReference type="Proteomes" id="UP000142477">
    <property type="component" value="Segment"/>
</dbReference>
<reference evidence="1 2" key="1">
    <citation type="journal article" date="2015" name="Infect. Genet. Evol.">
        <title>Unique genomic organization of a novel Avipoxvirus detected in turkey (Meleagris gallopavo).</title>
        <authorList>
            <person name="Banyai K."/>
            <person name="Palya V."/>
            <person name="Denes B."/>
            <person name="Glavits R."/>
            <person name="Ivanics E."/>
            <person name="Horvath B."/>
            <person name="Farkas S.L."/>
            <person name="Marton S."/>
            <person name="Balint A."/>
            <person name="Gyuranecz M."/>
            <person name="Erdelyi K."/>
            <person name="Dan A."/>
        </authorList>
    </citation>
    <scope>NUCLEOTIDE SEQUENCE [LARGE SCALE GENOMIC DNA]</scope>
    <source>
        <strain evidence="1 2">TKPV-HU1124/2011</strain>
    </source>
</reference>
<evidence type="ECO:0000313" key="1">
    <source>
        <dbReference type="EMBL" id="ALA62393.1"/>
    </source>
</evidence>
<evidence type="ECO:0000313" key="2">
    <source>
        <dbReference type="Proteomes" id="UP000142477"/>
    </source>
</evidence>
<dbReference type="KEGG" id="vg:26122709"/>